<dbReference type="eggNOG" id="COG3385">
    <property type="taxonomic scope" value="Bacteria"/>
</dbReference>
<evidence type="ECO:0000313" key="6">
    <source>
        <dbReference type="Proteomes" id="UP000004671"/>
    </source>
</evidence>
<dbReference type="NCBIfam" id="NF033539">
    <property type="entry name" value="transpos_IS1380"/>
    <property type="match status" value="1"/>
</dbReference>
<dbReference type="KEGG" id="caby:Cabys_127"/>
<proteinExistence type="predicted"/>
<dbReference type="EMBL" id="CP018099">
    <property type="protein sequence ID" value="APF16878.1"/>
    <property type="molecule type" value="Genomic_DNA"/>
</dbReference>
<evidence type="ECO:0000313" key="5">
    <source>
        <dbReference type="EMBL" id="EHO43052.1"/>
    </source>
</evidence>
<evidence type="ECO:0000259" key="1">
    <source>
        <dbReference type="Pfam" id="PF13701"/>
    </source>
</evidence>
<dbReference type="InterPro" id="IPR025668">
    <property type="entry name" value="Tnp_DDE_dom"/>
</dbReference>
<dbReference type="Proteomes" id="UP000183868">
    <property type="component" value="Chromosome"/>
</dbReference>
<keyword evidence="6" id="KW-1185">Reference proteome</keyword>
<dbReference type="Pfam" id="PF13701">
    <property type="entry name" value="DDE_Tnp_1_4"/>
    <property type="match status" value="1"/>
</dbReference>
<dbReference type="EMBL" id="CM001402">
    <property type="protein sequence ID" value="EHO40472.1"/>
    <property type="molecule type" value="Genomic_DNA"/>
</dbReference>
<dbReference type="KEGG" id="caby:Cabys_2375"/>
<accession>H1XU29</accession>
<dbReference type="InterPro" id="IPR047960">
    <property type="entry name" value="Transpos_IS1380"/>
</dbReference>
<evidence type="ECO:0000313" key="7">
    <source>
        <dbReference type="Proteomes" id="UP000183868"/>
    </source>
</evidence>
<dbReference type="PaxDb" id="880073-Calab_0834"/>
<evidence type="ECO:0000313" key="3">
    <source>
        <dbReference type="EMBL" id="APF19124.1"/>
    </source>
</evidence>
<protein>
    <submittedName>
        <fullName evidence="2">Transposase DDE domain group 1</fullName>
    </submittedName>
    <submittedName>
        <fullName evidence="4">Transposase IS4 family protein</fullName>
    </submittedName>
</protein>
<name>H1XU29_CALAY</name>
<dbReference type="AlphaFoldDB" id="H1XU29"/>
<dbReference type="RefSeq" id="WP_006927461.1">
    <property type="nucleotide sequence ID" value="NZ_CM001402.1"/>
</dbReference>
<evidence type="ECO:0000313" key="2">
    <source>
        <dbReference type="EMBL" id="APF16878.1"/>
    </source>
</evidence>
<dbReference type="EMBL" id="CM001402">
    <property type="protein sequence ID" value="EHO43052.1"/>
    <property type="molecule type" value="Genomic_DNA"/>
</dbReference>
<dbReference type="EMBL" id="CP018099">
    <property type="protein sequence ID" value="APF19124.1"/>
    <property type="molecule type" value="Genomic_DNA"/>
</dbReference>
<feature type="domain" description="Transposase DDE" evidence="1">
    <location>
        <begin position="6"/>
        <end position="433"/>
    </location>
</feature>
<dbReference type="STRING" id="880073.Cabys_127"/>
<organism evidence="4 6">
    <name type="scientific">Caldithrix abyssi DSM 13497</name>
    <dbReference type="NCBI Taxonomy" id="880073"/>
    <lineage>
        <taxon>Bacteria</taxon>
        <taxon>Pseudomonadati</taxon>
        <taxon>Calditrichota</taxon>
        <taxon>Calditrichia</taxon>
        <taxon>Calditrichales</taxon>
        <taxon>Calditrichaceae</taxon>
        <taxon>Caldithrix</taxon>
    </lineage>
</organism>
<sequence>MKIKNNHKSVKTSFTGGNLTNYSGLYPIYKFMKKLGIDKLIETKLTIEGRHNQKYSLAQIFNIMILGLLGGMDRLLKIEHFSLDPLIHHLFDLNGHLDIDTIRYRFKKFSFRQNNQLIEVIGFLSNKIHRRLHTKRDILDLDSTVQTVYGKQEGAKKGFNPRHKGKRSYHPLLAFLNSTKECIAAWLRPGDAYTANNADAFLKQVLSMIVKQIRFLIVRADSGFFNDKVLSLLESYSGQIQYLVKVKLKNLEHLLKDQDWESIPELEGWEMSEFYYRAQGWSKARRFVALRKFEKIVEKDSLFPYKQYTYFCYVTNIEESPLYIHHLYGDRGESENWIEAVKNQLYAGMILTKDFWVNETFFLLSVLAYNISVWFRKLTDEKAWRQEPHSFRLWFIQLAGKITKSARQVHLRMYSSYYYKSWWSKIDSRIDALSFT</sequence>
<reference evidence="2 7" key="2">
    <citation type="submission" date="2016-11" db="EMBL/GenBank/DDBJ databases">
        <title>Genomic analysis of Caldithrix abyssi and proposal of a novel bacterial phylum Caldithrichaeota.</title>
        <authorList>
            <person name="Kublanov I."/>
            <person name="Sigalova O."/>
            <person name="Gavrilov S."/>
            <person name="Lebedinsky A."/>
            <person name="Ivanova N."/>
            <person name="Daum C."/>
            <person name="Reddy T."/>
            <person name="Klenk H.P."/>
            <person name="Goker M."/>
            <person name="Reva O."/>
            <person name="Miroshnichenko M."/>
            <person name="Kyprides N."/>
            <person name="Woyke T."/>
            <person name="Gelfand M."/>
        </authorList>
    </citation>
    <scope>NUCLEOTIDE SEQUENCE [LARGE SCALE GENOMIC DNA]</scope>
    <source>
        <strain evidence="2 7">LF13</strain>
    </source>
</reference>
<evidence type="ECO:0000313" key="4">
    <source>
        <dbReference type="EMBL" id="EHO40472.1"/>
    </source>
</evidence>
<dbReference type="Proteomes" id="UP000004671">
    <property type="component" value="Chromosome"/>
</dbReference>
<gene>
    <name evidence="2" type="ORF">Cabys_127</name>
    <name evidence="3" type="ORF">Cabys_2375</name>
    <name evidence="4" type="ORF">Calab_0834</name>
    <name evidence="5" type="ORF">Calab_3453</name>
</gene>
<dbReference type="HOGENOM" id="CLU_028186_1_0_0"/>
<reference evidence="4 6" key="1">
    <citation type="submission" date="2011-09" db="EMBL/GenBank/DDBJ databases">
        <title>The permanent draft genome of Caldithrix abyssi DSM 13497.</title>
        <authorList>
            <consortium name="US DOE Joint Genome Institute (JGI-PGF)"/>
            <person name="Lucas S."/>
            <person name="Han J."/>
            <person name="Lapidus A."/>
            <person name="Bruce D."/>
            <person name="Goodwin L."/>
            <person name="Pitluck S."/>
            <person name="Peters L."/>
            <person name="Kyrpides N."/>
            <person name="Mavromatis K."/>
            <person name="Ivanova N."/>
            <person name="Mikhailova N."/>
            <person name="Chertkov O."/>
            <person name="Detter J.C."/>
            <person name="Tapia R."/>
            <person name="Han C."/>
            <person name="Land M."/>
            <person name="Hauser L."/>
            <person name="Markowitz V."/>
            <person name="Cheng J.-F."/>
            <person name="Hugenholtz P."/>
            <person name="Woyke T."/>
            <person name="Wu D."/>
            <person name="Spring S."/>
            <person name="Brambilla E."/>
            <person name="Klenk H.-P."/>
            <person name="Eisen J.A."/>
        </authorList>
    </citation>
    <scope>NUCLEOTIDE SEQUENCE [LARGE SCALE GENOMIC DNA]</scope>
    <source>
        <strain evidence="4 6">DSM 13497</strain>
    </source>
</reference>
<dbReference type="OrthoDB" id="9815173at2"/>